<evidence type="ECO:0000259" key="1">
    <source>
        <dbReference type="Pfam" id="PF25056"/>
    </source>
</evidence>
<name>A0A1T2KNF4_9GAMM</name>
<evidence type="ECO:0000313" key="2">
    <source>
        <dbReference type="EMBL" id="OOZ34322.1"/>
    </source>
</evidence>
<dbReference type="InterPro" id="IPR056695">
    <property type="entry name" value="DUF7793"/>
</dbReference>
<comment type="caution">
    <text evidence="2">The sequence shown here is derived from an EMBL/GenBank/DDBJ whole genome shotgun (WGS) entry which is preliminary data.</text>
</comment>
<accession>A0A1T2KNF4</accession>
<proteinExistence type="predicted"/>
<dbReference type="EMBL" id="MPRJ01000113">
    <property type="protein sequence ID" value="OOZ34322.1"/>
    <property type="molecule type" value="Genomic_DNA"/>
</dbReference>
<protein>
    <recommendedName>
        <fullName evidence="1">DUF7793 domain-containing protein</fullName>
    </recommendedName>
</protein>
<evidence type="ECO:0000313" key="3">
    <source>
        <dbReference type="Proteomes" id="UP000190896"/>
    </source>
</evidence>
<reference evidence="2 3" key="1">
    <citation type="submission" date="2016-11" db="EMBL/GenBank/DDBJ databases">
        <title>Mixed transmission modes and dynamic genome evolution in an obligate animal-bacterial symbiosis.</title>
        <authorList>
            <person name="Russell S.L."/>
            <person name="Corbett-Detig R.B."/>
            <person name="Cavanaugh C.M."/>
        </authorList>
    </citation>
    <scope>NUCLEOTIDE SEQUENCE [LARGE SCALE GENOMIC DNA]</scope>
    <source>
        <strain evidence="2">Se-Cadez</strain>
    </source>
</reference>
<dbReference type="Proteomes" id="UP000190896">
    <property type="component" value="Unassembled WGS sequence"/>
</dbReference>
<sequence length="128" mass="14715">METLETGKVRITPEENQYLLFTLYNDGEVTSDDMSDIREYLAQFDGKVSLLVLRESYYSFSSEALLIMTREAGSMINAVAYVDRSPQDKLLSEYAEKTYLRNIPVQSFQSQDEAASWFEQYGPLPSRL</sequence>
<feature type="domain" description="DUF7793" evidence="1">
    <location>
        <begin position="32"/>
        <end position="121"/>
    </location>
</feature>
<dbReference type="Pfam" id="PF25056">
    <property type="entry name" value="DUF7793"/>
    <property type="match status" value="1"/>
</dbReference>
<gene>
    <name evidence="2" type="ORF">BOW51_12220</name>
</gene>
<keyword evidence="3" id="KW-1185">Reference proteome</keyword>
<organism evidence="2 3">
    <name type="scientific">Solemya velesiana gill symbiont</name>
    <dbReference type="NCBI Taxonomy" id="1918948"/>
    <lineage>
        <taxon>Bacteria</taxon>
        <taxon>Pseudomonadati</taxon>
        <taxon>Pseudomonadota</taxon>
        <taxon>Gammaproteobacteria</taxon>
        <taxon>sulfur-oxidizing symbionts</taxon>
    </lineage>
</organism>
<dbReference type="AlphaFoldDB" id="A0A1T2KNF4"/>